<dbReference type="GO" id="GO:0042256">
    <property type="term" value="P:cytosolic ribosome assembly"/>
    <property type="evidence" value="ECO:0007669"/>
    <property type="project" value="InterPro"/>
</dbReference>
<dbReference type="AlphaFoldDB" id="A0A142CWP2"/>
<dbReference type="SMART" id="SM00654">
    <property type="entry name" value="eIF6"/>
    <property type="match status" value="1"/>
</dbReference>
<dbReference type="CDD" id="cd00527">
    <property type="entry name" value="IF6"/>
    <property type="match status" value="1"/>
</dbReference>
<evidence type="ECO:0000256" key="3">
    <source>
        <dbReference type="HAMAP-Rule" id="MF_00032"/>
    </source>
</evidence>
<dbReference type="OrthoDB" id="33582at2157"/>
<dbReference type="PANTHER" id="PTHR10784">
    <property type="entry name" value="TRANSLATION INITIATION FACTOR 6"/>
    <property type="match status" value="1"/>
</dbReference>
<protein>
    <recommendedName>
        <fullName evidence="3">Translation initiation factor 6</fullName>
        <shortName evidence="3">aIF-6</shortName>
    </recommendedName>
</protein>
<sequence length="229" mass="24951">MHIERLDFENSPYLGVYGRATDRVLLLREGLGEKKLEVLREVLKVPIIETSIMKSRIVGIFAAGNSNAIIVPWYIWDAELERIKTALNEFGIDMDVVPFKSRLTALGNLVLTNDKAALVSKEFTREEANAIGEILGVDEVERGMIASYHSVGSVGVVTNKGGLVHPEATDEELEWLSDLFGVDIYVGTANMGVPFVGSCMLANSYGVVVGHLTTGPEIVKIEEALGFLG</sequence>
<dbReference type="GeneID" id="27140578"/>
<dbReference type="Gene3D" id="3.75.10.10">
    <property type="entry name" value="L-arginine/glycine Amidinotransferase, Chain A"/>
    <property type="match status" value="1"/>
</dbReference>
<dbReference type="KEGG" id="tpep:A0127_08475"/>
<dbReference type="Pfam" id="PF01912">
    <property type="entry name" value="eIF-6"/>
    <property type="match status" value="1"/>
</dbReference>
<comment type="similarity">
    <text evidence="3">Belongs to the eIF-6 family.</text>
</comment>
<evidence type="ECO:0000256" key="2">
    <source>
        <dbReference type="ARBA" id="ARBA00022917"/>
    </source>
</evidence>
<dbReference type="NCBIfam" id="NF003129">
    <property type="entry name" value="PRK04046.1-5"/>
    <property type="match status" value="1"/>
</dbReference>
<accession>A0A142CWP2</accession>
<dbReference type="GO" id="GO:0003743">
    <property type="term" value="F:translation initiation factor activity"/>
    <property type="evidence" value="ECO:0007669"/>
    <property type="project" value="UniProtKB-UniRule"/>
</dbReference>
<comment type="function">
    <text evidence="3">Binds to the 50S ribosomal subunit and prevents its association with the 30S ribosomal subunit to form the 70S initiation complex.</text>
</comment>
<organism evidence="4 5">
    <name type="scientific">Thermococcus peptonophilus</name>
    <dbReference type="NCBI Taxonomy" id="53952"/>
    <lineage>
        <taxon>Archaea</taxon>
        <taxon>Methanobacteriati</taxon>
        <taxon>Methanobacteriota</taxon>
        <taxon>Thermococci</taxon>
        <taxon>Thermococcales</taxon>
        <taxon>Thermococcaceae</taxon>
        <taxon>Thermococcus</taxon>
    </lineage>
</organism>
<dbReference type="GO" id="GO:0043022">
    <property type="term" value="F:ribosome binding"/>
    <property type="evidence" value="ECO:0007669"/>
    <property type="project" value="InterPro"/>
</dbReference>
<dbReference type="PIRSF" id="PIRSF006413">
    <property type="entry name" value="IF-6"/>
    <property type="match status" value="1"/>
</dbReference>
<name>A0A142CWP2_9EURY</name>
<reference evidence="5" key="1">
    <citation type="submission" date="2016-03" db="EMBL/GenBank/DDBJ databases">
        <authorList>
            <person name="Oger P.M."/>
        </authorList>
    </citation>
    <scope>NUCLEOTIDE SEQUENCE [LARGE SCALE GENOMIC DNA]</scope>
    <source>
        <strain evidence="5">OG-1</strain>
    </source>
</reference>
<keyword evidence="2 3" id="KW-0648">Protein biosynthesis</keyword>
<dbReference type="STRING" id="53952.A0127_08475"/>
<dbReference type="Proteomes" id="UP000073604">
    <property type="component" value="Chromosome"/>
</dbReference>
<dbReference type="EMBL" id="CP014750">
    <property type="protein sequence ID" value="AMQ19194.1"/>
    <property type="molecule type" value="Genomic_DNA"/>
</dbReference>
<evidence type="ECO:0000313" key="5">
    <source>
        <dbReference type="Proteomes" id="UP000073604"/>
    </source>
</evidence>
<keyword evidence="5" id="KW-1185">Reference proteome</keyword>
<keyword evidence="1 3" id="KW-0396">Initiation factor</keyword>
<dbReference type="RefSeq" id="WP_062390329.1">
    <property type="nucleotide sequence ID" value="NZ_CP014750.1"/>
</dbReference>
<evidence type="ECO:0000313" key="4">
    <source>
        <dbReference type="EMBL" id="AMQ19194.1"/>
    </source>
</evidence>
<dbReference type="FunFam" id="3.75.10.10:FF:000011">
    <property type="entry name" value="Translation initiation factor 6"/>
    <property type="match status" value="1"/>
</dbReference>
<dbReference type="SUPFAM" id="SSF55909">
    <property type="entry name" value="Pentein"/>
    <property type="match status" value="1"/>
</dbReference>
<gene>
    <name evidence="3" type="primary">eif6</name>
    <name evidence="4" type="ORF">A0127_08475</name>
</gene>
<dbReference type="NCBIfam" id="TIGR00323">
    <property type="entry name" value="eIF-6"/>
    <property type="match status" value="1"/>
</dbReference>
<evidence type="ECO:0000256" key="1">
    <source>
        <dbReference type="ARBA" id="ARBA00022540"/>
    </source>
</evidence>
<dbReference type="HAMAP" id="MF_00032">
    <property type="entry name" value="eIF_6"/>
    <property type="match status" value="1"/>
</dbReference>
<proteinExistence type="inferred from homology"/>
<dbReference type="InterPro" id="IPR002769">
    <property type="entry name" value="eIF6"/>
</dbReference>